<proteinExistence type="predicted"/>
<dbReference type="Proteomes" id="UP000828941">
    <property type="component" value="Chromosome 5"/>
</dbReference>
<name>A0ACB9P5W3_BAUVA</name>
<accession>A0ACB9P5W3</accession>
<dbReference type="EMBL" id="CM039430">
    <property type="protein sequence ID" value="KAI4343848.1"/>
    <property type="molecule type" value="Genomic_DNA"/>
</dbReference>
<evidence type="ECO:0000313" key="1">
    <source>
        <dbReference type="EMBL" id="KAI4343848.1"/>
    </source>
</evidence>
<evidence type="ECO:0000313" key="2">
    <source>
        <dbReference type="Proteomes" id="UP000828941"/>
    </source>
</evidence>
<sequence length="362" mass="40014">MEEPVKEQPSAGVSGNSARTKLQRHALRSSVKSKEDKPDALDSSNSFSTKRGKLTSSVSKSVSVLDLSAKENDTKPPRRLSIPAKSSATPGPKLLGNITLISENKNRSANGQSRNETPTSDISRSSSRKKFNTLASASYWLQQIKLSESDAKHKISLGFFKLALEAGCEAIHFQRLQDELKSYVRRHQLVEFDDYVKDLLEGYNISENTEQLQVSETISQVPEEENRSSDDDVHSSSTMGVGKLKPKCLNIDSTQRSSVTESTKKETGQKYNTRSRVRGNFNKNSADPTPVLDSGNRRSVRKSEKPSKQEPTKEKGKIGKREKKSDVQAPISPPPAEEKIQGNKENMDAKPIEEVSLAEVVV</sequence>
<protein>
    <submittedName>
        <fullName evidence="1">Uncharacterized protein</fullName>
    </submittedName>
</protein>
<comment type="caution">
    <text evidence="1">The sequence shown here is derived from an EMBL/GenBank/DDBJ whole genome shotgun (WGS) entry which is preliminary data.</text>
</comment>
<reference evidence="1 2" key="1">
    <citation type="journal article" date="2022" name="DNA Res.">
        <title>Chromosomal-level genome assembly of the orchid tree Bauhinia variegata (Leguminosae; Cercidoideae) supports the allotetraploid origin hypothesis of Bauhinia.</title>
        <authorList>
            <person name="Zhong Y."/>
            <person name="Chen Y."/>
            <person name="Zheng D."/>
            <person name="Pang J."/>
            <person name="Liu Y."/>
            <person name="Luo S."/>
            <person name="Meng S."/>
            <person name="Qian L."/>
            <person name="Wei D."/>
            <person name="Dai S."/>
            <person name="Zhou R."/>
        </authorList>
    </citation>
    <scope>NUCLEOTIDE SEQUENCE [LARGE SCALE GENOMIC DNA]</scope>
    <source>
        <strain evidence="1">BV-YZ2020</strain>
    </source>
</reference>
<organism evidence="1 2">
    <name type="scientific">Bauhinia variegata</name>
    <name type="common">Purple orchid tree</name>
    <name type="synonym">Phanera variegata</name>
    <dbReference type="NCBI Taxonomy" id="167791"/>
    <lineage>
        <taxon>Eukaryota</taxon>
        <taxon>Viridiplantae</taxon>
        <taxon>Streptophyta</taxon>
        <taxon>Embryophyta</taxon>
        <taxon>Tracheophyta</taxon>
        <taxon>Spermatophyta</taxon>
        <taxon>Magnoliopsida</taxon>
        <taxon>eudicotyledons</taxon>
        <taxon>Gunneridae</taxon>
        <taxon>Pentapetalae</taxon>
        <taxon>rosids</taxon>
        <taxon>fabids</taxon>
        <taxon>Fabales</taxon>
        <taxon>Fabaceae</taxon>
        <taxon>Cercidoideae</taxon>
        <taxon>Cercideae</taxon>
        <taxon>Bauhiniinae</taxon>
        <taxon>Bauhinia</taxon>
    </lineage>
</organism>
<gene>
    <name evidence="1" type="ORF">L6164_011149</name>
</gene>
<keyword evidence="2" id="KW-1185">Reference proteome</keyword>